<evidence type="ECO:0000259" key="5">
    <source>
        <dbReference type="Pfam" id="PF11897"/>
    </source>
</evidence>
<dbReference type="GO" id="GO:0005975">
    <property type="term" value="P:carbohydrate metabolic process"/>
    <property type="evidence" value="ECO:0007669"/>
    <property type="project" value="InterPro"/>
</dbReference>
<keyword evidence="4" id="KW-0663">Pyridoxal phosphate</keyword>
<keyword evidence="6" id="KW-0328">Glycosyltransferase</keyword>
<dbReference type="EC" id="2.4.1.1" evidence="6"/>
<protein>
    <submittedName>
        <fullName evidence="6">Glycogen phosphorylase</fullName>
        <ecNumber evidence="6">2.4.1.1</ecNumber>
    </submittedName>
</protein>
<evidence type="ECO:0000256" key="1">
    <source>
        <dbReference type="ARBA" id="ARBA00001275"/>
    </source>
</evidence>
<dbReference type="InterPro" id="IPR000811">
    <property type="entry name" value="Glyco_trans_35"/>
</dbReference>
<dbReference type="NCBIfam" id="TIGR02094">
    <property type="entry name" value="more_P_ylases"/>
    <property type="match status" value="1"/>
</dbReference>
<feature type="domain" description="DUF3417" evidence="5">
    <location>
        <begin position="19"/>
        <end position="123"/>
    </location>
</feature>
<organism evidence="6">
    <name type="scientific">uncultured Solirubrobacteraceae bacterium</name>
    <dbReference type="NCBI Taxonomy" id="1162706"/>
    <lineage>
        <taxon>Bacteria</taxon>
        <taxon>Bacillati</taxon>
        <taxon>Actinomycetota</taxon>
        <taxon>Thermoleophilia</taxon>
        <taxon>Solirubrobacterales</taxon>
        <taxon>Solirubrobacteraceae</taxon>
        <taxon>environmental samples</taxon>
    </lineage>
</organism>
<proteinExistence type="inferred from homology"/>
<keyword evidence="6" id="KW-0808">Transferase</keyword>
<comment type="similarity">
    <text evidence="2">Belongs to the glycogen phosphorylase family.</text>
</comment>
<evidence type="ECO:0000256" key="3">
    <source>
        <dbReference type="ARBA" id="ARBA00022533"/>
    </source>
</evidence>
<dbReference type="AlphaFoldDB" id="A0A6J4R5Q2"/>
<dbReference type="Gene3D" id="3.40.50.2000">
    <property type="entry name" value="Glycogen Phosphorylase B"/>
    <property type="match status" value="3"/>
</dbReference>
<dbReference type="Pfam" id="PF11897">
    <property type="entry name" value="DUF3417"/>
    <property type="match status" value="1"/>
</dbReference>
<dbReference type="InterPro" id="IPR024517">
    <property type="entry name" value="Glycogen_phosphorylase_DUF3417"/>
</dbReference>
<dbReference type="InterPro" id="IPR011834">
    <property type="entry name" value="Agluc_phsphrylas"/>
</dbReference>
<dbReference type="GO" id="GO:0008184">
    <property type="term" value="F:glycogen phosphorylase activity"/>
    <property type="evidence" value="ECO:0007669"/>
    <property type="project" value="InterPro"/>
</dbReference>
<dbReference type="EMBL" id="CADCVJ010000040">
    <property type="protein sequence ID" value="CAA9464960.1"/>
    <property type="molecule type" value="Genomic_DNA"/>
</dbReference>
<evidence type="ECO:0000256" key="4">
    <source>
        <dbReference type="PIRSR" id="PIRSR000460-1"/>
    </source>
</evidence>
<feature type="modified residue" description="N6-(pyridoxal phosphate)lysine" evidence="4">
    <location>
        <position position="607"/>
    </location>
</feature>
<name>A0A6J4R5Q2_9ACTN</name>
<dbReference type="SUPFAM" id="SSF53756">
    <property type="entry name" value="UDP-Glycosyltransferase/glycogen phosphorylase"/>
    <property type="match status" value="1"/>
</dbReference>
<reference evidence="6" key="1">
    <citation type="submission" date="2020-02" db="EMBL/GenBank/DDBJ databases">
        <authorList>
            <person name="Meier V. D."/>
        </authorList>
    </citation>
    <scope>NUCLEOTIDE SEQUENCE</scope>
    <source>
        <strain evidence="6">AVDCRST_MAG38</strain>
    </source>
</reference>
<dbReference type="PANTHER" id="PTHR42655:SF1">
    <property type="entry name" value="GLYCOGEN PHOSPHORYLASE"/>
    <property type="match status" value="1"/>
</dbReference>
<evidence type="ECO:0000256" key="2">
    <source>
        <dbReference type="ARBA" id="ARBA00006047"/>
    </source>
</evidence>
<keyword evidence="3" id="KW-0021">Allosteric enzyme</keyword>
<dbReference type="Pfam" id="PF00343">
    <property type="entry name" value="Phosphorylase"/>
    <property type="match status" value="1"/>
</dbReference>
<gene>
    <name evidence="6" type="ORF">AVDCRST_MAG38-734</name>
</gene>
<comment type="catalytic activity">
    <reaction evidence="1">
        <text>[(1-&gt;4)-alpha-D-glucosyl](n) + phosphate = [(1-&gt;4)-alpha-D-glucosyl](n-1) + alpha-D-glucose 1-phosphate</text>
        <dbReference type="Rhea" id="RHEA:41732"/>
        <dbReference type="Rhea" id="RHEA-COMP:9584"/>
        <dbReference type="Rhea" id="RHEA-COMP:9586"/>
        <dbReference type="ChEBI" id="CHEBI:15444"/>
        <dbReference type="ChEBI" id="CHEBI:43474"/>
        <dbReference type="ChEBI" id="CHEBI:58601"/>
        <dbReference type="EC" id="2.4.1.1"/>
    </reaction>
</comment>
<evidence type="ECO:0000313" key="6">
    <source>
        <dbReference type="EMBL" id="CAA9464960.1"/>
    </source>
</evidence>
<dbReference type="PIRSF" id="PIRSF000460">
    <property type="entry name" value="Pprylas_GlgP"/>
    <property type="match status" value="1"/>
</dbReference>
<dbReference type="InterPro" id="IPR052182">
    <property type="entry name" value="Glycogen/Maltodextrin_Phosph"/>
</dbReference>
<accession>A0A6J4R5Q2</accession>
<sequence length="713" mass="79110">MQVRTDELERAAEALAQRLPEPLHVLARLAYNYRWSWLPGGEELFASVDPDRWRLAGGNPVRLLQEISGAALARASADADLLARAAALEDRMAEDLARPARPGPIDPQRPVAFFCAEYAVHPSMPIYSGGLGALAGDFLKQASDSALPLVAVGLLYRQGYFRQRIDASGWQHEYWVDIDPHRAPMALVTDEAGEPVLVKVPLGDEEITAQIWRVGVGRIPLYLLDADRPENELVSRWVTSRLYTSDPDVRLSQYVLLGVGGVRALAALGIDPGVVHLNEGHAAFASLELAHNLTDGGGREAGFEAARTRTLFTTHTPVAAGNDTYPPHQVAETLRGVTDAMGLDSEQLIRQGRTHPDDINEPFGVTQYTLRASRAANGVSRRHGEVARDMWQPLWPDRPAEQVPIGHVTNGVHLPTWIGVPMRELLDRHLGERWWERSSDPATWAPLDQIGDEELWTVRCRQREHLIGAARHRSVMDRLSRGEPRDYAAAAAAGMSPDYLTIGFARRVATYKRLHLLLQDRERSCRLLSGERPVQLLIAGKAHPRDDDAKRLIQHLFSARDEPGFRDRVVFLDDYDLATAAHMVQGCDVWVNVPRPPLEASGTSGMKSVVNGGLQLSSLDGWWAEAYQDGNGWALSGEVNHDHWAQDARDGSELLRLLEEQIIPEFNDRDADGRPAAWLARIRASMRELAPRFSAARMVEDYEGRFYHSGAGG</sequence>
<dbReference type="GO" id="GO:0030170">
    <property type="term" value="F:pyridoxal phosphate binding"/>
    <property type="evidence" value="ECO:0007669"/>
    <property type="project" value="InterPro"/>
</dbReference>
<dbReference type="PANTHER" id="PTHR42655">
    <property type="entry name" value="GLYCOGEN PHOSPHORYLASE"/>
    <property type="match status" value="1"/>
</dbReference>